<sequence>MGLFKQLFKDAQHGSENVIESFRPGEMFPHHDRQPKSNVVFLSLTCQDCIEVITAIQKTSTAEHNKEKINLVLYIVATVEEVKELDTYYNSSFTIYAITKKELVEKYKVPSTPYCYHTDQNHQVISTTEFDDVNSFMKMITAFDF</sequence>
<dbReference type="Gene3D" id="3.40.30.10">
    <property type="entry name" value="Glutaredoxin"/>
    <property type="match status" value="1"/>
</dbReference>
<protein>
    <submittedName>
        <fullName evidence="1">Uncharacterized protein</fullName>
    </submittedName>
</protein>
<accession>A0ABD8AUJ2</accession>
<gene>
    <name evidence="1" type="ORF">V6668_03285</name>
</gene>
<dbReference type="EMBL" id="CP145892">
    <property type="protein sequence ID" value="WWP21228.1"/>
    <property type="molecule type" value="Genomic_DNA"/>
</dbReference>
<name>A0ABD8AUJ2_PAEAM</name>
<evidence type="ECO:0000313" key="2">
    <source>
        <dbReference type="Proteomes" id="UP001364764"/>
    </source>
</evidence>
<dbReference type="AlphaFoldDB" id="A0ABD8AUJ2"/>
<dbReference type="Proteomes" id="UP001364764">
    <property type="component" value="Chromosome"/>
</dbReference>
<evidence type="ECO:0000313" key="1">
    <source>
        <dbReference type="EMBL" id="WWP21228.1"/>
    </source>
</evidence>
<organism evidence="1 2">
    <name type="scientific">Paenibacillus amylolyticus</name>
    <dbReference type="NCBI Taxonomy" id="1451"/>
    <lineage>
        <taxon>Bacteria</taxon>
        <taxon>Bacillati</taxon>
        <taxon>Bacillota</taxon>
        <taxon>Bacilli</taxon>
        <taxon>Bacillales</taxon>
        <taxon>Paenibacillaceae</taxon>
        <taxon>Paenibacillus</taxon>
    </lineage>
</organism>
<proteinExistence type="predicted"/>
<dbReference type="RefSeq" id="WP_338707696.1">
    <property type="nucleotide sequence ID" value="NZ_CP145892.1"/>
</dbReference>
<reference evidence="1 2" key="1">
    <citation type="submission" date="2024-02" db="EMBL/GenBank/DDBJ databases">
        <title>Complete sequences of two Paenibacillus sp. strains and one Lysinibacillus strain isolated from the environment on STAA medium highlight biotechnological potential.</title>
        <authorList>
            <person name="Attere S.A."/>
            <person name="Piche L.C."/>
            <person name="Intertaglia L."/>
            <person name="Lami R."/>
            <person name="Charette S.J."/>
            <person name="Vincent A.T."/>
        </authorList>
    </citation>
    <scope>NUCLEOTIDE SEQUENCE [LARGE SCALE GENOMIC DNA]</scope>
    <source>
        <strain evidence="1 2">Y5S-7</strain>
    </source>
</reference>
<dbReference type="SUPFAM" id="SSF52833">
    <property type="entry name" value="Thioredoxin-like"/>
    <property type="match status" value="1"/>
</dbReference>
<dbReference type="GeneID" id="93474456"/>
<dbReference type="InterPro" id="IPR036249">
    <property type="entry name" value="Thioredoxin-like_sf"/>
</dbReference>